<evidence type="ECO:0000313" key="2">
    <source>
        <dbReference type="EMBL" id="BAE50390.1"/>
    </source>
</evidence>
<protein>
    <recommendedName>
        <fullName evidence="1">HTH LytTR-type domain-containing protein</fullName>
    </recommendedName>
</protein>
<dbReference type="HOGENOM" id="CLU_663574_0_0_5"/>
<gene>
    <name evidence="2" type="ordered locus">amb1586</name>
</gene>
<dbReference type="Gene3D" id="2.40.50.1020">
    <property type="entry name" value="LytTr DNA-binding domain"/>
    <property type="match status" value="1"/>
</dbReference>
<keyword evidence="3" id="KW-1185">Reference proteome</keyword>
<dbReference type="SMART" id="SM00850">
    <property type="entry name" value="LytTR"/>
    <property type="match status" value="1"/>
</dbReference>
<reference evidence="2 3" key="1">
    <citation type="journal article" date="2005" name="DNA Res.">
        <title>Complete genome sequence of the facultative anaerobic magnetotactic bacterium Magnetospirillum sp. strain AMB-1.</title>
        <authorList>
            <person name="Matsunaga T."/>
            <person name="Okamura Y."/>
            <person name="Fukuda Y."/>
            <person name="Wahyudi A.T."/>
            <person name="Murase Y."/>
            <person name="Takeyama H."/>
        </authorList>
    </citation>
    <scope>NUCLEOTIDE SEQUENCE [LARGE SCALE GENOMIC DNA]</scope>
    <source>
        <strain evidence="3">ATCC 700264 / AMB-1</strain>
    </source>
</reference>
<dbReference type="InterPro" id="IPR046947">
    <property type="entry name" value="LytR-like"/>
</dbReference>
<dbReference type="AlphaFoldDB" id="Q2W6Y5"/>
<name>Q2W6Y5_PARM1</name>
<dbReference type="GO" id="GO:0000156">
    <property type="term" value="F:phosphorelay response regulator activity"/>
    <property type="evidence" value="ECO:0007669"/>
    <property type="project" value="InterPro"/>
</dbReference>
<dbReference type="InterPro" id="IPR007492">
    <property type="entry name" value="LytTR_DNA-bd_dom"/>
</dbReference>
<dbReference type="STRING" id="342108.amb1586"/>
<dbReference type="SUPFAM" id="SSF55785">
    <property type="entry name" value="PYP-like sensor domain (PAS domain)"/>
    <property type="match status" value="1"/>
</dbReference>
<dbReference type="PANTHER" id="PTHR37299">
    <property type="entry name" value="TRANSCRIPTIONAL REGULATOR-RELATED"/>
    <property type="match status" value="1"/>
</dbReference>
<dbReference type="EMBL" id="AP007255">
    <property type="protein sequence ID" value="BAE50390.1"/>
    <property type="molecule type" value="Genomic_DNA"/>
</dbReference>
<accession>Q2W6Y5</accession>
<dbReference type="InterPro" id="IPR035965">
    <property type="entry name" value="PAS-like_dom_sf"/>
</dbReference>
<evidence type="ECO:0000313" key="3">
    <source>
        <dbReference type="Proteomes" id="UP000007058"/>
    </source>
</evidence>
<feature type="domain" description="HTH LytTR-type" evidence="1">
    <location>
        <begin position="309"/>
        <end position="414"/>
    </location>
</feature>
<sequence>MALGLGRLDVGVRQLDGGERTLGQPVAGLGHGQISQFAHDYSTTLGTVKKPSAASGALARTLSGYPPSLTTSARMGAVMSATEVMGCTPSVFTSESCSTKWRMLDNSPARWSSSSSLTSMRANSAMARTVALSSDMGLGISGKSGWPDVSIRAPTVQAGGDLIFPPTRRIKRNAHLCRPHPMTSIAYQLQRAPVGVVLVDGEGRVSAANALARRLLEPVGGAIIGADLLGLHPEPARAKVQWMLDAARARPDEPAGMAMTLPFGTLVARVTTVEGPDGPGWCLIFHLPDGFSLGDGPSRPASGDTLVKLPVGSGSGPALLDVAAVVHLEAEGHYTRVHTADGAHFCRLPFAQLLRRLDPAVFLQVHRRHIVNLVHAEAIDRSDGHWALVMAAPGRPRVPVARARVELVRRRLAV</sequence>
<evidence type="ECO:0000259" key="1">
    <source>
        <dbReference type="PROSITE" id="PS50930"/>
    </source>
</evidence>
<proteinExistence type="predicted"/>
<dbReference type="KEGG" id="mag:amb1586"/>
<organism evidence="2 3">
    <name type="scientific">Paramagnetospirillum magneticum (strain ATCC 700264 / AMB-1)</name>
    <name type="common">Magnetospirillum magneticum</name>
    <dbReference type="NCBI Taxonomy" id="342108"/>
    <lineage>
        <taxon>Bacteria</taxon>
        <taxon>Pseudomonadati</taxon>
        <taxon>Pseudomonadota</taxon>
        <taxon>Alphaproteobacteria</taxon>
        <taxon>Rhodospirillales</taxon>
        <taxon>Magnetospirillaceae</taxon>
        <taxon>Paramagnetospirillum</taxon>
    </lineage>
</organism>
<dbReference type="Proteomes" id="UP000007058">
    <property type="component" value="Chromosome"/>
</dbReference>
<dbReference type="PROSITE" id="PS50930">
    <property type="entry name" value="HTH_LYTTR"/>
    <property type="match status" value="1"/>
</dbReference>
<dbReference type="PANTHER" id="PTHR37299:SF1">
    <property type="entry name" value="STAGE 0 SPORULATION PROTEIN A HOMOLOG"/>
    <property type="match status" value="1"/>
</dbReference>
<dbReference type="Pfam" id="PF04397">
    <property type="entry name" value="LytTR"/>
    <property type="match status" value="1"/>
</dbReference>
<dbReference type="GO" id="GO:0003677">
    <property type="term" value="F:DNA binding"/>
    <property type="evidence" value="ECO:0007669"/>
    <property type="project" value="InterPro"/>
</dbReference>